<feature type="chain" id="PRO_5040887430" description="Serum paraoxonase/arylesterase family protein" evidence="1">
    <location>
        <begin position="24"/>
        <end position="415"/>
    </location>
</feature>
<dbReference type="OrthoDB" id="5307922at2759"/>
<accession>A0A9W9T5K0</accession>
<sequence>MGFGTVFSLGLVALVAFLAGPISHFVQIAGVFLTPNPTVLGESQGPIYIEDTIHCEDVHHYRPANLLFTACEDDKNTRFSWFPPIGNLLPLTAQGSIHVVDPKTMKSTRLAFENFQGPFLTHGIDVIEDPEQSNAVYIYAVNHMPNPAYFEAGEPKGVHKSQSQVELFHHFLNSDSIRHVRSVNHPLIKTPNDIYAISPVSFYVTNDHSHRDGPMRLIEAVWRSAKWSNIIHVQIADLTSKDTSIEASVALTGLWNNNGLGHGRTENEVIISSAMGGEVFLATRQSNHSISINTSVSVDALADNPSYYDDPYRTDSHDASGYLVAGVSQAIRLLGNSQDPNASVPIPVQVWYMIHNSRTGIWEKKVLFEDDGSRISTASAAVLVPIEPKVGGKKLAWLFITGFMSNSMVAVQVEM</sequence>
<evidence type="ECO:0008006" key="4">
    <source>
        <dbReference type="Google" id="ProtNLM"/>
    </source>
</evidence>
<dbReference type="InterPro" id="IPR051288">
    <property type="entry name" value="Serum_paraoxonase/arylesterase"/>
</dbReference>
<evidence type="ECO:0000313" key="2">
    <source>
        <dbReference type="EMBL" id="KAJ5210334.1"/>
    </source>
</evidence>
<dbReference type="PANTHER" id="PTHR11799">
    <property type="entry name" value="PARAOXONASE"/>
    <property type="match status" value="1"/>
</dbReference>
<dbReference type="InterPro" id="IPR011042">
    <property type="entry name" value="6-blade_b-propeller_TolB-like"/>
</dbReference>
<gene>
    <name evidence="2" type="ORF">N7472_000473</name>
</gene>
<organism evidence="2 3">
    <name type="scientific">Penicillium cf. griseofulvum</name>
    <dbReference type="NCBI Taxonomy" id="2972120"/>
    <lineage>
        <taxon>Eukaryota</taxon>
        <taxon>Fungi</taxon>
        <taxon>Dikarya</taxon>
        <taxon>Ascomycota</taxon>
        <taxon>Pezizomycotina</taxon>
        <taxon>Eurotiomycetes</taxon>
        <taxon>Eurotiomycetidae</taxon>
        <taxon>Eurotiales</taxon>
        <taxon>Aspergillaceae</taxon>
        <taxon>Penicillium</taxon>
    </lineage>
</organism>
<name>A0A9W9T5K0_9EURO</name>
<keyword evidence="1" id="KW-0732">Signal</keyword>
<dbReference type="Proteomes" id="UP001150879">
    <property type="component" value="Unassembled WGS sequence"/>
</dbReference>
<reference evidence="2" key="2">
    <citation type="journal article" date="2023" name="IMA Fungus">
        <title>Comparative genomic study of the Penicillium genus elucidates a diverse pangenome and 15 lateral gene transfer events.</title>
        <authorList>
            <person name="Petersen C."/>
            <person name="Sorensen T."/>
            <person name="Nielsen M.R."/>
            <person name="Sondergaard T.E."/>
            <person name="Sorensen J.L."/>
            <person name="Fitzpatrick D.A."/>
            <person name="Frisvad J.C."/>
            <person name="Nielsen K.L."/>
        </authorList>
    </citation>
    <scope>NUCLEOTIDE SEQUENCE</scope>
    <source>
        <strain evidence="2">IBT 16849</strain>
    </source>
</reference>
<dbReference type="Gene3D" id="2.120.10.30">
    <property type="entry name" value="TolB, C-terminal domain"/>
    <property type="match status" value="1"/>
</dbReference>
<dbReference type="AlphaFoldDB" id="A0A9W9T5K0"/>
<protein>
    <recommendedName>
        <fullName evidence="4">Serum paraoxonase/arylesterase family protein</fullName>
    </recommendedName>
</protein>
<dbReference type="PANTHER" id="PTHR11799:SF12">
    <property type="entry name" value="PARAOXONASE-RELATED"/>
    <property type="match status" value="1"/>
</dbReference>
<evidence type="ECO:0000313" key="3">
    <source>
        <dbReference type="Proteomes" id="UP001150879"/>
    </source>
</evidence>
<keyword evidence="3" id="KW-1185">Reference proteome</keyword>
<reference evidence="2" key="1">
    <citation type="submission" date="2022-11" db="EMBL/GenBank/DDBJ databases">
        <authorList>
            <person name="Petersen C."/>
        </authorList>
    </citation>
    <scope>NUCLEOTIDE SEQUENCE</scope>
    <source>
        <strain evidence="2">IBT 16849</strain>
    </source>
</reference>
<feature type="signal peptide" evidence="1">
    <location>
        <begin position="1"/>
        <end position="23"/>
    </location>
</feature>
<evidence type="ECO:0000256" key="1">
    <source>
        <dbReference type="SAM" id="SignalP"/>
    </source>
</evidence>
<dbReference type="EMBL" id="JAPQKP010000001">
    <property type="protein sequence ID" value="KAJ5210334.1"/>
    <property type="molecule type" value="Genomic_DNA"/>
</dbReference>
<proteinExistence type="predicted"/>
<dbReference type="SUPFAM" id="SSF63829">
    <property type="entry name" value="Calcium-dependent phosphotriesterase"/>
    <property type="match status" value="1"/>
</dbReference>
<comment type="caution">
    <text evidence="2">The sequence shown here is derived from an EMBL/GenBank/DDBJ whole genome shotgun (WGS) entry which is preliminary data.</text>
</comment>